<keyword evidence="5" id="KW-1185">Reference proteome</keyword>
<dbReference type="Gene3D" id="1.10.287.3980">
    <property type="match status" value="1"/>
</dbReference>
<evidence type="ECO:0000256" key="1">
    <source>
        <dbReference type="ARBA" id="ARBA00010111"/>
    </source>
</evidence>
<dbReference type="GO" id="GO:0006412">
    <property type="term" value="P:translation"/>
    <property type="evidence" value="ECO:0007669"/>
    <property type="project" value="InterPro"/>
</dbReference>
<evidence type="ECO:0000256" key="3">
    <source>
        <dbReference type="ARBA" id="ARBA00023274"/>
    </source>
</evidence>
<dbReference type="AlphaFoldDB" id="A0A6J1SH30"/>
<evidence type="ECO:0000313" key="6">
    <source>
        <dbReference type="RefSeq" id="XP_026277891.2"/>
    </source>
</evidence>
<keyword evidence="2" id="KW-0689">Ribosomal protein</keyword>
<feature type="transmembrane region" description="Helical" evidence="4">
    <location>
        <begin position="21"/>
        <end position="40"/>
    </location>
</feature>
<keyword evidence="3" id="KW-0687">Ribonucleoprotein</keyword>
<dbReference type="GO" id="GO:0003735">
    <property type="term" value="F:structural constituent of ribosome"/>
    <property type="evidence" value="ECO:0007669"/>
    <property type="project" value="InterPro"/>
</dbReference>
<dbReference type="Pfam" id="PF00468">
    <property type="entry name" value="Ribosomal_L34"/>
    <property type="match status" value="1"/>
</dbReference>
<accession>A0A6J1SH30</accession>
<protein>
    <submittedName>
        <fullName evidence="6">Uncharacterized protein LOC113206164</fullName>
    </submittedName>
</protein>
<name>A0A6J1SH30_FRAOC</name>
<comment type="similarity">
    <text evidence="1">Belongs to the bacterial ribosomal protein bL34 family.</text>
</comment>
<dbReference type="Proteomes" id="UP000504606">
    <property type="component" value="Unplaced"/>
</dbReference>
<reference evidence="6" key="1">
    <citation type="submission" date="2025-08" db="UniProtKB">
        <authorList>
            <consortium name="RefSeq"/>
        </authorList>
    </citation>
    <scope>IDENTIFICATION</scope>
    <source>
        <tissue evidence="6">Whole organism</tissue>
    </source>
</reference>
<dbReference type="RefSeq" id="XP_026277891.2">
    <property type="nucleotide sequence ID" value="XM_026422106.2"/>
</dbReference>
<evidence type="ECO:0000256" key="2">
    <source>
        <dbReference type="ARBA" id="ARBA00022980"/>
    </source>
</evidence>
<keyword evidence="4" id="KW-1133">Transmembrane helix</keyword>
<feature type="transmembrane region" description="Helical" evidence="4">
    <location>
        <begin position="84"/>
        <end position="106"/>
    </location>
</feature>
<dbReference type="InterPro" id="IPR000271">
    <property type="entry name" value="Ribosomal_bL34"/>
</dbReference>
<dbReference type="GeneID" id="113206164"/>
<gene>
    <name evidence="6" type="primary">LOC113206164</name>
</gene>
<dbReference type="KEGG" id="foc:113206164"/>
<keyword evidence="4" id="KW-0812">Transmembrane</keyword>
<dbReference type="CTD" id="64981"/>
<sequence length="166" mass="18694">MRNSDRQLALNRTHTCGLKIVVFRLCFSPGFLCCIMALNLSSNYKFFRRVTSVAAQQTAQLHQLAAKLTSCHSQSTSIPAPGAPVLNCAALAAPAVVGGGWSLLSVRHKIRNYFPKPREEKRLKYTWEERIKTPGGRAILMRRILKGRHAITHPPSMLPHWPHRPY</sequence>
<evidence type="ECO:0000256" key="4">
    <source>
        <dbReference type="SAM" id="Phobius"/>
    </source>
</evidence>
<organism evidence="5 6">
    <name type="scientific">Frankliniella occidentalis</name>
    <name type="common">Western flower thrips</name>
    <name type="synonym">Euthrips occidentalis</name>
    <dbReference type="NCBI Taxonomy" id="133901"/>
    <lineage>
        <taxon>Eukaryota</taxon>
        <taxon>Metazoa</taxon>
        <taxon>Ecdysozoa</taxon>
        <taxon>Arthropoda</taxon>
        <taxon>Hexapoda</taxon>
        <taxon>Insecta</taxon>
        <taxon>Pterygota</taxon>
        <taxon>Neoptera</taxon>
        <taxon>Paraneoptera</taxon>
        <taxon>Thysanoptera</taxon>
        <taxon>Terebrantia</taxon>
        <taxon>Thripoidea</taxon>
        <taxon>Thripidae</taxon>
        <taxon>Frankliniella</taxon>
    </lineage>
</organism>
<dbReference type="OrthoDB" id="431691at2759"/>
<proteinExistence type="inferred from homology"/>
<dbReference type="GO" id="GO:1990904">
    <property type="term" value="C:ribonucleoprotein complex"/>
    <property type="evidence" value="ECO:0007669"/>
    <property type="project" value="UniProtKB-KW"/>
</dbReference>
<dbReference type="GO" id="GO:0005840">
    <property type="term" value="C:ribosome"/>
    <property type="evidence" value="ECO:0007669"/>
    <property type="project" value="UniProtKB-KW"/>
</dbReference>
<keyword evidence="4" id="KW-0472">Membrane</keyword>
<evidence type="ECO:0000313" key="5">
    <source>
        <dbReference type="Proteomes" id="UP000504606"/>
    </source>
</evidence>